<evidence type="ECO:0000256" key="2">
    <source>
        <dbReference type="ARBA" id="ARBA00022741"/>
    </source>
</evidence>
<sequence length="352" mass="39191">MTFDDLIQHFARWLDGTGEESGLVVSSRIRLARNLRQVRFTSRASEGDRERVVEAVKSAASACRGLSEAVFMEADRLSEMDRQLLVERHLISPALAGGEGRRGVLVNRDQTFSAMVNEEDHLRLQAILSGFQPGQAYTLASEIDADLAKALPYAYSSKWGHLTACPTNVGTGLRASVLIHLPGLVLTQDMEKVLRGITQMGFAVRGFYGEGTDVVGNLFQISNQITLGKGEGQIVEELEKVTRQILSFEQNARQTLLKEARPQIEDKIWRAYGILENARVLTTQEFMNLSSAARLGRSLGVIPRPDVRALNELMVRTQPSHIQRSAGKALEPAERDVLRAEIVRKWLEEKKN</sequence>
<evidence type="ECO:0000313" key="9">
    <source>
        <dbReference type="EMBL" id="OGG45784.1"/>
    </source>
</evidence>
<feature type="binding site" evidence="6">
    <location>
        <begin position="205"/>
        <end position="210"/>
    </location>
    <ligand>
        <name>ATP</name>
        <dbReference type="ChEBI" id="CHEBI:30616"/>
    </ligand>
</feature>
<protein>
    <recommendedName>
        <fullName evidence="5">Protein-arginine kinase</fullName>
        <ecNumber evidence="5">2.7.14.1</ecNumber>
    </recommendedName>
</protein>
<dbReference type="Gene3D" id="3.30.590.10">
    <property type="entry name" value="Glutamine synthetase/guanido kinase, catalytic domain"/>
    <property type="match status" value="1"/>
</dbReference>
<feature type="short sequence motif" description="RDXXRA motif of the pArg binding pocket involved in allosteric regulation" evidence="5">
    <location>
        <begin position="335"/>
        <end position="340"/>
    </location>
</feature>
<evidence type="ECO:0000259" key="8">
    <source>
        <dbReference type="PROSITE" id="PS51510"/>
    </source>
</evidence>
<keyword evidence="2 5" id="KW-0547">Nucleotide-binding</keyword>
<dbReference type="InterPro" id="IPR022414">
    <property type="entry name" value="ATP-guanido_PTrfase_cat"/>
</dbReference>
<dbReference type="EC" id="2.7.14.1" evidence="5"/>
<dbReference type="PROSITE" id="PS51510">
    <property type="entry name" value="PHOSPHAGEN_KINASE_C"/>
    <property type="match status" value="1"/>
</dbReference>
<dbReference type="InterPro" id="IPR000749">
    <property type="entry name" value="ATP-guanido_PTrfase"/>
</dbReference>
<feature type="binding site" evidence="5 6">
    <location>
        <position position="89"/>
    </location>
    <ligand>
        <name>ATP</name>
        <dbReference type="ChEBI" id="CHEBI:30616"/>
    </ligand>
</feature>
<feature type="binding site" evidence="5 6">
    <location>
        <begin position="26"/>
        <end position="30"/>
    </location>
    <ligand>
        <name>ATP</name>
        <dbReference type="ChEBI" id="CHEBI:30616"/>
    </ligand>
</feature>
<evidence type="ECO:0000256" key="6">
    <source>
        <dbReference type="PROSITE-ProRule" id="PRU00843"/>
    </source>
</evidence>
<dbReference type="GO" id="GO:0005615">
    <property type="term" value="C:extracellular space"/>
    <property type="evidence" value="ECO:0007669"/>
    <property type="project" value="TreeGrafter"/>
</dbReference>
<dbReference type="PROSITE" id="PS00112">
    <property type="entry name" value="PHOSPHAGEN_KINASE"/>
    <property type="match status" value="1"/>
</dbReference>
<dbReference type="InterPro" id="IPR022415">
    <property type="entry name" value="ATP-guanido_PTrfase_AS"/>
</dbReference>
<evidence type="ECO:0000256" key="7">
    <source>
        <dbReference type="RuleBase" id="RU000505"/>
    </source>
</evidence>
<comment type="catalytic activity">
    <reaction evidence="5">
        <text>L-arginyl-[protein] + ATP = N(omega)-phospho-L-arginyl-[protein] + ADP + H(+)</text>
        <dbReference type="Rhea" id="RHEA:43384"/>
        <dbReference type="Rhea" id="RHEA-COMP:10532"/>
        <dbReference type="Rhea" id="RHEA-COMP:10533"/>
        <dbReference type="ChEBI" id="CHEBI:15378"/>
        <dbReference type="ChEBI" id="CHEBI:29965"/>
        <dbReference type="ChEBI" id="CHEBI:30616"/>
        <dbReference type="ChEBI" id="CHEBI:83226"/>
        <dbReference type="ChEBI" id="CHEBI:456216"/>
        <dbReference type="EC" id="2.7.14.1"/>
    </reaction>
</comment>
<keyword evidence="4 5" id="KW-0067">ATP-binding</keyword>
<dbReference type="EMBL" id="MFKF01000366">
    <property type="protein sequence ID" value="OGG45784.1"/>
    <property type="molecule type" value="Genomic_DNA"/>
</dbReference>
<accession>A0A1F6C9D3</accession>
<dbReference type="InterPro" id="IPR014746">
    <property type="entry name" value="Gln_synth/guanido_kin_cat_dom"/>
</dbReference>
<evidence type="ECO:0000256" key="1">
    <source>
        <dbReference type="ARBA" id="ARBA00022679"/>
    </source>
</evidence>
<feature type="binding site" evidence="6">
    <location>
        <begin position="174"/>
        <end position="178"/>
    </location>
    <ligand>
        <name>ATP</name>
        <dbReference type="ChEBI" id="CHEBI:30616"/>
    </ligand>
</feature>
<dbReference type="Proteomes" id="UP000178606">
    <property type="component" value="Unassembled WGS sequence"/>
</dbReference>
<dbReference type="CDD" id="cd07930">
    <property type="entry name" value="bacterial_phosphagen_kinase"/>
    <property type="match status" value="1"/>
</dbReference>
<evidence type="ECO:0000256" key="5">
    <source>
        <dbReference type="HAMAP-Rule" id="MF_00602"/>
    </source>
</evidence>
<dbReference type="SUPFAM" id="SSF55931">
    <property type="entry name" value="Glutamine synthetase/guanido kinase"/>
    <property type="match status" value="1"/>
</dbReference>
<evidence type="ECO:0000256" key="3">
    <source>
        <dbReference type="ARBA" id="ARBA00022777"/>
    </source>
</evidence>
<dbReference type="HAMAP" id="MF_00602">
    <property type="entry name" value="Prot_Arg_kinase"/>
    <property type="match status" value="1"/>
</dbReference>
<dbReference type="GO" id="GO:0004111">
    <property type="term" value="F:creatine kinase activity"/>
    <property type="evidence" value="ECO:0007669"/>
    <property type="project" value="InterPro"/>
</dbReference>
<organism evidence="9 10">
    <name type="scientific">Handelsmanbacteria sp. (strain RIFCSPLOWO2_12_FULL_64_10)</name>
    <dbReference type="NCBI Taxonomy" id="1817868"/>
    <lineage>
        <taxon>Bacteria</taxon>
        <taxon>Candidatus Handelsmaniibacteriota</taxon>
    </lineage>
</organism>
<keyword evidence="1 5" id="KW-0808">Transferase</keyword>
<evidence type="ECO:0000256" key="4">
    <source>
        <dbReference type="ARBA" id="ARBA00022840"/>
    </source>
</evidence>
<comment type="caution">
    <text evidence="9">The sequence shown here is derived from an EMBL/GenBank/DDBJ whole genome shotgun (WGS) entry which is preliminary data.</text>
</comment>
<comment type="caution">
    <text evidence="5">Lacks conserved residue(s) required for the propagation of feature annotation.</text>
</comment>
<evidence type="ECO:0000313" key="10">
    <source>
        <dbReference type="Proteomes" id="UP000178606"/>
    </source>
</evidence>
<comment type="activity regulation">
    <text evidence="5">Appears to be allosterically activated by the binding of pArg-containing polypeptides to the pArg-binding pocket localized in the C-terminal domain of McsB.</text>
</comment>
<feature type="domain" description="Phosphagen kinase C-terminal" evidence="8">
    <location>
        <begin position="23"/>
        <end position="252"/>
    </location>
</feature>
<feature type="binding site" evidence="5 6">
    <location>
        <position position="123"/>
    </location>
    <ligand>
        <name>ATP</name>
        <dbReference type="ChEBI" id="CHEBI:30616"/>
    </ligand>
</feature>
<dbReference type="PANTHER" id="PTHR11547">
    <property type="entry name" value="ARGININE OR CREATINE KINASE"/>
    <property type="match status" value="1"/>
</dbReference>
<gene>
    <name evidence="5" type="primary">mcsB</name>
    <name evidence="9" type="ORF">A3F84_12355</name>
</gene>
<keyword evidence="3 5" id="KW-0418">Kinase</keyword>
<dbReference type="InterPro" id="IPR023660">
    <property type="entry name" value="Arg_Kinase"/>
</dbReference>
<dbReference type="GO" id="GO:0046314">
    <property type="term" value="P:phosphocreatine biosynthetic process"/>
    <property type="evidence" value="ECO:0007669"/>
    <property type="project" value="InterPro"/>
</dbReference>
<dbReference type="GO" id="GO:1990424">
    <property type="term" value="F:protein arginine kinase activity"/>
    <property type="evidence" value="ECO:0007669"/>
    <property type="project" value="UniProtKB-EC"/>
</dbReference>
<dbReference type="PANTHER" id="PTHR11547:SF38">
    <property type="entry name" value="ARGININE KINASE 1-RELATED"/>
    <property type="match status" value="1"/>
</dbReference>
<dbReference type="AlphaFoldDB" id="A0A1F6C9D3"/>
<dbReference type="Pfam" id="PF00217">
    <property type="entry name" value="ATP-gua_Ptrans"/>
    <property type="match status" value="1"/>
</dbReference>
<name>A0A1F6C9D3_HANXR</name>
<keyword evidence="5" id="KW-0021">Allosteric enzyme</keyword>
<dbReference type="NCBIfam" id="NF002194">
    <property type="entry name" value="PRK01059.1-4"/>
    <property type="match status" value="1"/>
</dbReference>
<comment type="function">
    <text evidence="5">Catalyzes the specific phosphorylation of arginine residues in proteins.</text>
</comment>
<proteinExistence type="inferred from homology"/>
<comment type="similarity">
    <text evidence="5 6 7">Belongs to the ATP:guanido phosphotransferase family.</text>
</comment>
<dbReference type="GO" id="GO:0005524">
    <property type="term" value="F:ATP binding"/>
    <property type="evidence" value="ECO:0007669"/>
    <property type="project" value="UniProtKB-UniRule"/>
</dbReference>
<reference evidence="9 10" key="1">
    <citation type="journal article" date="2016" name="Nat. Commun.">
        <title>Thousands of microbial genomes shed light on interconnected biogeochemical processes in an aquifer system.</title>
        <authorList>
            <person name="Anantharaman K."/>
            <person name="Brown C.T."/>
            <person name="Hug L.A."/>
            <person name="Sharon I."/>
            <person name="Castelle C.J."/>
            <person name="Probst A.J."/>
            <person name="Thomas B.C."/>
            <person name="Singh A."/>
            <person name="Wilkins M.J."/>
            <person name="Karaoz U."/>
            <person name="Brodie E.L."/>
            <person name="Williams K.H."/>
            <person name="Hubbard S.S."/>
            <person name="Banfield J.F."/>
        </authorList>
    </citation>
    <scope>NUCLEOTIDE SEQUENCE [LARGE SCALE GENOMIC DNA]</scope>
    <source>
        <strain evidence="10">RIFCSPLOWO2_12_FULL_64_10</strain>
    </source>
</reference>